<dbReference type="InterPro" id="IPR036770">
    <property type="entry name" value="Ankyrin_rpt-contain_sf"/>
</dbReference>
<gene>
    <name evidence="12 13" type="primary">LOC112694354</name>
</gene>
<keyword evidence="3" id="KW-0378">Hydrolase</keyword>
<accession>A0A8B8GQN8</accession>
<evidence type="ECO:0000256" key="4">
    <source>
        <dbReference type="ARBA" id="ARBA00023043"/>
    </source>
</evidence>
<dbReference type="GeneID" id="112694354"/>
<protein>
    <recommendedName>
        <fullName evidence="1">asparaginase</fullName>
        <ecNumber evidence="1">3.5.1.1</ecNumber>
    </recommendedName>
</protein>
<evidence type="ECO:0000256" key="7">
    <source>
        <dbReference type="PROSITE-ProRule" id="PRU10100"/>
    </source>
</evidence>
<dbReference type="Gene3D" id="1.25.40.20">
    <property type="entry name" value="Ankyrin repeat-containing domain"/>
    <property type="match status" value="2"/>
</dbReference>
<dbReference type="PROSITE" id="PS50297">
    <property type="entry name" value="ANK_REP_REGION"/>
    <property type="match status" value="2"/>
</dbReference>
<dbReference type="Pfam" id="PF00710">
    <property type="entry name" value="Asparaginase"/>
    <property type="match status" value="1"/>
</dbReference>
<dbReference type="SMART" id="SM00870">
    <property type="entry name" value="Asparaginase"/>
    <property type="match status" value="1"/>
</dbReference>
<dbReference type="PROSITE" id="PS50088">
    <property type="entry name" value="ANK_REPEAT"/>
    <property type="match status" value="2"/>
</dbReference>
<comment type="similarity">
    <text evidence="5">In the N-terminal section; belongs to the asparaginase 1 family.</text>
</comment>
<dbReference type="InterPro" id="IPR037152">
    <property type="entry name" value="L-asparaginase_N_sf"/>
</dbReference>
<keyword evidence="11" id="KW-1185">Reference proteome</keyword>
<dbReference type="InterPro" id="IPR040919">
    <property type="entry name" value="Asparaginase_C"/>
</dbReference>
<dbReference type="InterPro" id="IPR002110">
    <property type="entry name" value="Ankyrin_rpt"/>
</dbReference>
<evidence type="ECO:0000256" key="5">
    <source>
        <dbReference type="ARBA" id="ARBA00061199"/>
    </source>
</evidence>
<dbReference type="PIRSF" id="PIRSF001220">
    <property type="entry name" value="L-ASNase_gatD"/>
    <property type="match status" value="1"/>
</dbReference>
<evidence type="ECO:0000256" key="8">
    <source>
        <dbReference type="SAM" id="MobiDB-lite"/>
    </source>
</evidence>
<feature type="compositionally biased region" description="Polar residues" evidence="8">
    <location>
        <begin position="59"/>
        <end position="76"/>
    </location>
</feature>
<keyword evidence="4 6" id="KW-0040">ANK repeat</keyword>
<evidence type="ECO:0000313" key="13">
    <source>
        <dbReference type="RefSeq" id="XP_025425579.1"/>
    </source>
</evidence>
<dbReference type="SMART" id="SM00248">
    <property type="entry name" value="ANK"/>
    <property type="match status" value="4"/>
</dbReference>
<dbReference type="InterPro" id="IPR027475">
    <property type="entry name" value="Asparaginase/glutaminase_AS2"/>
</dbReference>
<dbReference type="PANTHER" id="PTHR11707:SF28">
    <property type="entry name" value="60 KDA LYSOPHOSPHOLIPASE"/>
    <property type="match status" value="1"/>
</dbReference>
<evidence type="ECO:0000259" key="10">
    <source>
        <dbReference type="Pfam" id="PF17763"/>
    </source>
</evidence>
<feature type="region of interest" description="Disordered" evidence="8">
    <location>
        <begin position="1"/>
        <end position="76"/>
    </location>
</feature>
<dbReference type="Pfam" id="PF13637">
    <property type="entry name" value="Ank_4"/>
    <property type="match status" value="1"/>
</dbReference>
<evidence type="ECO:0000256" key="6">
    <source>
        <dbReference type="PROSITE-ProRule" id="PRU00023"/>
    </source>
</evidence>
<dbReference type="GO" id="GO:0004067">
    <property type="term" value="F:asparaginase activity"/>
    <property type="evidence" value="ECO:0007669"/>
    <property type="project" value="UniProtKB-UniRule"/>
</dbReference>
<dbReference type="InterPro" id="IPR006034">
    <property type="entry name" value="Asparaginase/glutaminase-like"/>
</dbReference>
<dbReference type="Pfam" id="PF17763">
    <property type="entry name" value="Asparaginase_C"/>
    <property type="match status" value="1"/>
</dbReference>
<dbReference type="PRINTS" id="PR00139">
    <property type="entry name" value="ASNGLNASE"/>
</dbReference>
<evidence type="ECO:0000259" key="9">
    <source>
        <dbReference type="Pfam" id="PF00710"/>
    </source>
</evidence>
<dbReference type="PROSITE" id="PS00917">
    <property type="entry name" value="ASN_GLN_ASE_2"/>
    <property type="match status" value="1"/>
</dbReference>
<dbReference type="RefSeq" id="XP_025425578.1">
    <property type="nucleotide sequence ID" value="XM_025569793.1"/>
</dbReference>
<dbReference type="RefSeq" id="XP_025425579.1">
    <property type="nucleotide sequence ID" value="XM_025569794.1"/>
</dbReference>
<dbReference type="InterPro" id="IPR041725">
    <property type="entry name" value="L-asparaginase_I"/>
</dbReference>
<dbReference type="SUPFAM" id="SSF53774">
    <property type="entry name" value="Glutaminase/Asparaginase"/>
    <property type="match status" value="1"/>
</dbReference>
<dbReference type="Proteomes" id="UP000694846">
    <property type="component" value="Unplaced"/>
</dbReference>
<dbReference type="GO" id="GO:0009066">
    <property type="term" value="P:aspartate family amino acid metabolic process"/>
    <property type="evidence" value="ECO:0007669"/>
    <property type="project" value="UniProtKB-ARBA"/>
</dbReference>
<organism evidence="11 13">
    <name type="scientific">Sipha flava</name>
    <name type="common">yellow sugarcane aphid</name>
    <dbReference type="NCBI Taxonomy" id="143950"/>
    <lineage>
        <taxon>Eukaryota</taxon>
        <taxon>Metazoa</taxon>
        <taxon>Ecdysozoa</taxon>
        <taxon>Arthropoda</taxon>
        <taxon>Hexapoda</taxon>
        <taxon>Insecta</taxon>
        <taxon>Pterygota</taxon>
        <taxon>Neoptera</taxon>
        <taxon>Paraneoptera</taxon>
        <taxon>Hemiptera</taxon>
        <taxon>Sternorrhyncha</taxon>
        <taxon>Aphidomorpha</taxon>
        <taxon>Aphidoidea</taxon>
        <taxon>Aphididae</taxon>
        <taxon>Sipha</taxon>
    </lineage>
</organism>
<feature type="domain" description="Asparaginase/glutaminase C-terminal" evidence="10">
    <location>
        <begin position="337"/>
        <end position="444"/>
    </location>
</feature>
<proteinExistence type="inferred from homology"/>
<feature type="domain" description="L-asparaginase N-terminal" evidence="9">
    <location>
        <begin position="98"/>
        <end position="315"/>
    </location>
</feature>
<feature type="repeat" description="ANK" evidence="6">
    <location>
        <begin position="537"/>
        <end position="569"/>
    </location>
</feature>
<evidence type="ECO:0000256" key="3">
    <source>
        <dbReference type="ARBA" id="ARBA00022801"/>
    </source>
</evidence>
<sequence length="724" mass="79773">MNQPSQKLPHVNGENAVSENANRNGFSSKYGISNGHNDNAVKMKPLNTSPSIKIHKNESSNQQPTQSFQYLESTSPQSFRTRCDSMTAREDDDQNESKVLVIYTGGTIGMMRNDEDMLVPTSSNGNVTDFLMEHKMRRDPRLYDAVYAQNKYGQSMNCSPLVLPYVKGFRRIVYSVYQYPELLDSSNMCMRDWRSIAEDIWQAYELYDGFVVLHGTDTLAYTASALSFMFENLGKTVIITGAQLPVFDLRSDGSDNFVTSLLMAGNYCIPEVTILFHNKLLRGNRTVKVDCESFAAFDSPNMPPLAVVGIDINVSFRQIFRPRSIEKFTVHLQLDENVSLLRIFPNITADTVRTFLQPPIRGVVLQTYGAGNLPGNRSDIMAELKAATDRGVIVFNCSQCFKGSVTAVYQTGHVLSQVGVISGNDITPEAALAKLSYVLSKDDWDLSTKRMMLGANLRGEMSSGPPKPPRKNRAADEWDLVDAVARTLLHVNGSQELTALGGILFPAMLGNAVVRSDLNKLDELKGFGADFSAQNADGRTALHLACALGDVRIVRYLLLNGASVHIKDRFDRTPLIEAVENDRKDVVALLRRCGAHLNSPAKHVAQQLCNSAAKGNVLRLKSYASAGADPTTAKDMYGRTPLHAAALTNQLDVAEYLLSLQTTVSTLGLAEITPPIDLMGATPIDVARAAGHTSLADMLHRHFYGDERLQNHHKKPEPPQPDDL</sequence>
<feature type="compositionally biased region" description="Polar residues" evidence="8">
    <location>
        <begin position="15"/>
        <end position="37"/>
    </location>
</feature>
<dbReference type="AlphaFoldDB" id="A0A8B8GQN8"/>
<keyword evidence="2" id="KW-0677">Repeat</keyword>
<evidence type="ECO:0000256" key="2">
    <source>
        <dbReference type="ARBA" id="ARBA00022737"/>
    </source>
</evidence>
<dbReference type="SUPFAM" id="SSF48403">
    <property type="entry name" value="Ankyrin repeat"/>
    <property type="match status" value="1"/>
</dbReference>
<dbReference type="Gene3D" id="3.40.50.1170">
    <property type="entry name" value="L-asparaginase, N-terminal domain"/>
    <property type="match status" value="1"/>
</dbReference>
<evidence type="ECO:0000256" key="1">
    <source>
        <dbReference type="ARBA" id="ARBA00012920"/>
    </source>
</evidence>
<dbReference type="PIRSF" id="PIRSF500176">
    <property type="entry name" value="L_ASNase"/>
    <property type="match status" value="1"/>
</dbReference>
<evidence type="ECO:0000313" key="11">
    <source>
        <dbReference type="Proteomes" id="UP000694846"/>
    </source>
</evidence>
<dbReference type="Pfam" id="PF12796">
    <property type="entry name" value="Ank_2"/>
    <property type="match status" value="1"/>
</dbReference>
<name>A0A8B8GQN8_9HEMI</name>
<dbReference type="CDD" id="cd08963">
    <property type="entry name" value="L-asparaginase_I"/>
    <property type="match status" value="1"/>
</dbReference>
<dbReference type="Gene3D" id="3.40.50.40">
    <property type="match status" value="1"/>
</dbReference>
<dbReference type="FunFam" id="3.40.50.1170:FF:000003">
    <property type="entry name" value="60 kDa lysophospholipase"/>
    <property type="match status" value="1"/>
</dbReference>
<feature type="active site" evidence="7">
    <location>
        <position position="216"/>
    </location>
</feature>
<dbReference type="InterPro" id="IPR036152">
    <property type="entry name" value="Asp/glu_Ase-like_sf"/>
</dbReference>
<dbReference type="FunFam" id="3.40.50.40:FF:000001">
    <property type="entry name" value="L-asparaginase 1"/>
    <property type="match status" value="1"/>
</dbReference>
<dbReference type="PANTHER" id="PTHR11707">
    <property type="entry name" value="L-ASPARAGINASE"/>
    <property type="match status" value="1"/>
</dbReference>
<dbReference type="PROSITE" id="PS51732">
    <property type="entry name" value="ASN_GLN_ASE_3"/>
    <property type="match status" value="1"/>
</dbReference>
<reference evidence="12 13" key="1">
    <citation type="submission" date="2025-04" db="UniProtKB">
        <authorList>
            <consortium name="RefSeq"/>
        </authorList>
    </citation>
    <scope>IDENTIFICATION</scope>
    <source>
        <tissue evidence="12 13">Whole body</tissue>
    </source>
</reference>
<dbReference type="SFLD" id="SFLDS00057">
    <property type="entry name" value="Glutaminase/Asparaginase"/>
    <property type="match status" value="1"/>
</dbReference>
<dbReference type="OrthoDB" id="542841at2759"/>
<evidence type="ECO:0000313" key="12">
    <source>
        <dbReference type="RefSeq" id="XP_025425578.1"/>
    </source>
</evidence>
<dbReference type="EC" id="3.5.1.1" evidence="1"/>
<feature type="repeat" description="ANK" evidence="6">
    <location>
        <begin position="637"/>
        <end position="669"/>
    </location>
</feature>
<dbReference type="InterPro" id="IPR027474">
    <property type="entry name" value="L-asparaginase_N"/>
</dbReference>
<dbReference type="InterPro" id="IPR027473">
    <property type="entry name" value="L-asparaginase_C"/>
</dbReference>